<comment type="caution">
    <text evidence="1">The sequence shown here is derived from an EMBL/GenBank/DDBJ whole genome shotgun (WGS) entry which is preliminary data.</text>
</comment>
<evidence type="ECO:0000313" key="2">
    <source>
        <dbReference type="Proteomes" id="UP001163046"/>
    </source>
</evidence>
<organism evidence="1 2">
    <name type="scientific">Desmophyllum pertusum</name>
    <dbReference type="NCBI Taxonomy" id="174260"/>
    <lineage>
        <taxon>Eukaryota</taxon>
        <taxon>Metazoa</taxon>
        <taxon>Cnidaria</taxon>
        <taxon>Anthozoa</taxon>
        <taxon>Hexacorallia</taxon>
        <taxon>Scleractinia</taxon>
        <taxon>Caryophylliina</taxon>
        <taxon>Caryophylliidae</taxon>
        <taxon>Desmophyllum</taxon>
    </lineage>
</organism>
<dbReference type="OrthoDB" id="5982168at2759"/>
<sequence>MAQLREKLDELPVKSLKVVLEHVYAEHNNDMAIKYSLNASAREAFFKFAKPQELDLTSSQGTPRITCTNSKRNKHVLRVALNMHIFYDRLKKALNHETGPISRSINLTTMNMAISLVDVLETYKGISEICCHLKPGEASVKVGVANEEVAKRILQMPAKFTTARRVYTSFSSRCRPPVAIVQESMEELQKNGLGIFKMVDKLKVFYKKSPEMDLQPKLANYGISLEEFTTSFNQEDDRLTSQNKEAIAEQSPVD</sequence>
<dbReference type="EMBL" id="MU826352">
    <property type="protein sequence ID" value="KAJ7380667.1"/>
    <property type="molecule type" value="Genomic_DNA"/>
</dbReference>
<dbReference type="Proteomes" id="UP001163046">
    <property type="component" value="Unassembled WGS sequence"/>
</dbReference>
<accession>A0A9X0CYJ5</accession>
<keyword evidence="2" id="KW-1185">Reference proteome</keyword>
<protein>
    <submittedName>
        <fullName evidence="1">Retinoic acid binding</fullName>
    </submittedName>
</protein>
<evidence type="ECO:0000313" key="1">
    <source>
        <dbReference type="EMBL" id="KAJ7380667.1"/>
    </source>
</evidence>
<gene>
    <name evidence="1" type="primary">LCN12_1</name>
    <name evidence="1" type="ORF">OS493_007033</name>
</gene>
<proteinExistence type="predicted"/>
<dbReference type="AlphaFoldDB" id="A0A9X0CYJ5"/>
<reference evidence="1" key="1">
    <citation type="submission" date="2023-01" db="EMBL/GenBank/DDBJ databases">
        <title>Genome assembly of the deep-sea coral Lophelia pertusa.</title>
        <authorList>
            <person name="Herrera S."/>
            <person name="Cordes E."/>
        </authorList>
    </citation>
    <scope>NUCLEOTIDE SEQUENCE</scope>
    <source>
        <strain evidence="1">USNM1676648</strain>
        <tissue evidence="1">Polyp</tissue>
    </source>
</reference>
<name>A0A9X0CYJ5_9CNID</name>